<dbReference type="Gene3D" id="1.10.443.10">
    <property type="entry name" value="Intergrase catalytic core"/>
    <property type="match status" value="1"/>
</dbReference>
<protein>
    <submittedName>
        <fullName evidence="3">Site-specific recombinase XerD</fullName>
    </submittedName>
</protein>
<keyword evidence="1" id="KW-0233">DNA recombination</keyword>
<feature type="domain" description="Tyr recombinase" evidence="2">
    <location>
        <begin position="32"/>
        <end position="70"/>
    </location>
</feature>
<dbReference type="Pfam" id="PF00589">
    <property type="entry name" value="Phage_integrase"/>
    <property type="match status" value="1"/>
</dbReference>
<name>A0ABR6NXA8_9DEIO</name>
<comment type="caution">
    <text evidence="3">The sequence shown here is derived from an EMBL/GenBank/DDBJ whole genome shotgun (WGS) entry which is preliminary data.</text>
</comment>
<organism evidence="3 4">
    <name type="scientific">Deinococcus radiopugnans ATCC 19172</name>
    <dbReference type="NCBI Taxonomy" id="585398"/>
    <lineage>
        <taxon>Bacteria</taxon>
        <taxon>Thermotogati</taxon>
        <taxon>Deinococcota</taxon>
        <taxon>Deinococci</taxon>
        <taxon>Deinococcales</taxon>
        <taxon>Deinococcaceae</taxon>
        <taxon>Deinococcus</taxon>
    </lineage>
</organism>
<dbReference type="SUPFAM" id="SSF56349">
    <property type="entry name" value="DNA breaking-rejoining enzymes"/>
    <property type="match status" value="1"/>
</dbReference>
<dbReference type="InterPro" id="IPR002104">
    <property type="entry name" value="Integrase_catalytic"/>
</dbReference>
<keyword evidence="4" id="KW-1185">Reference proteome</keyword>
<reference evidence="3 4" key="1">
    <citation type="submission" date="2020-08" db="EMBL/GenBank/DDBJ databases">
        <title>Genomic Encyclopedia of Type Strains, Phase IV (KMG-IV): sequencing the most valuable type-strain genomes for metagenomic binning, comparative biology and taxonomic classification.</title>
        <authorList>
            <person name="Goeker M."/>
        </authorList>
    </citation>
    <scope>NUCLEOTIDE SEQUENCE [LARGE SCALE GENOMIC DNA]</scope>
    <source>
        <strain evidence="3 4">DSM 12027</strain>
    </source>
</reference>
<dbReference type="InterPro" id="IPR013762">
    <property type="entry name" value="Integrase-like_cat_sf"/>
</dbReference>
<dbReference type="EMBL" id="JACHEW010000037">
    <property type="protein sequence ID" value="MBB6018677.1"/>
    <property type="molecule type" value="Genomic_DNA"/>
</dbReference>
<evidence type="ECO:0000313" key="4">
    <source>
        <dbReference type="Proteomes" id="UP000629870"/>
    </source>
</evidence>
<proteinExistence type="predicted"/>
<dbReference type="RefSeq" id="WP_139404776.1">
    <property type="nucleotide sequence ID" value="NZ_JACHEW010000037.1"/>
</dbReference>
<dbReference type="Proteomes" id="UP000629870">
    <property type="component" value="Unassembled WGS sequence"/>
</dbReference>
<evidence type="ECO:0000259" key="2">
    <source>
        <dbReference type="Pfam" id="PF00589"/>
    </source>
</evidence>
<evidence type="ECO:0000313" key="3">
    <source>
        <dbReference type="EMBL" id="MBB6018677.1"/>
    </source>
</evidence>
<evidence type="ECO:0000256" key="1">
    <source>
        <dbReference type="ARBA" id="ARBA00023172"/>
    </source>
</evidence>
<accession>A0ABR6NXA8</accession>
<gene>
    <name evidence="3" type="ORF">HNQ04_003958</name>
</gene>
<dbReference type="InterPro" id="IPR011010">
    <property type="entry name" value="DNA_brk_join_enz"/>
</dbReference>
<sequence length="87" mass="9790">MWRSGQAETANHRANCAAARRHVLLAALCWQRQTFATNLVNAFRSLEEVQEALGHKNRNVTRRYAKLNQSRLRGTADALPDVMSGVN</sequence>